<evidence type="ECO:0000256" key="1">
    <source>
        <dbReference type="SAM" id="MobiDB-lite"/>
    </source>
</evidence>
<organism evidence="3">
    <name type="scientific">marine metagenome</name>
    <dbReference type="NCBI Taxonomy" id="408172"/>
    <lineage>
        <taxon>unclassified sequences</taxon>
        <taxon>metagenomes</taxon>
        <taxon>ecological metagenomes</taxon>
    </lineage>
</organism>
<name>A0A383A1Y5_9ZZZZ</name>
<protein>
    <submittedName>
        <fullName evidence="3">Uncharacterized protein</fullName>
    </submittedName>
</protein>
<evidence type="ECO:0000256" key="2">
    <source>
        <dbReference type="SAM" id="Phobius"/>
    </source>
</evidence>
<feature type="compositionally biased region" description="Pro residues" evidence="1">
    <location>
        <begin position="83"/>
        <end position="107"/>
    </location>
</feature>
<keyword evidence="2" id="KW-0472">Membrane</keyword>
<reference evidence="3" key="1">
    <citation type="submission" date="2018-05" db="EMBL/GenBank/DDBJ databases">
        <authorList>
            <person name="Lanie J.A."/>
            <person name="Ng W.-L."/>
            <person name="Kazmierczak K.M."/>
            <person name="Andrzejewski T.M."/>
            <person name="Davidsen T.M."/>
            <person name="Wayne K.J."/>
            <person name="Tettelin H."/>
            <person name="Glass J.I."/>
            <person name="Rusch D."/>
            <person name="Podicherti R."/>
            <person name="Tsui H.-C.T."/>
            <person name="Winkler M.E."/>
        </authorList>
    </citation>
    <scope>NUCLEOTIDE SEQUENCE</scope>
</reference>
<dbReference type="EMBL" id="UINC01188478">
    <property type="protein sequence ID" value="SVE01714.1"/>
    <property type="molecule type" value="Genomic_DNA"/>
</dbReference>
<sequence>MSVWMDNLATGSGAMLAAFDDWGILIFVIIAILSNLFGGKKKKEEEQPWEPEEQPSPQPGAAKPSSLEEELRRLLSGGSDQQPAPPVEEPLPPVLQPASPIPEPQWEPEPVVETALPLHEAKEAYQQASHLHEAVAKKMHTHHAAPVATTEAVSGELREVITMVRQPKTARQAIVASVILGSPKGLEI</sequence>
<feature type="region of interest" description="Disordered" evidence="1">
    <location>
        <begin position="41"/>
        <end position="110"/>
    </location>
</feature>
<keyword evidence="2" id="KW-0812">Transmembrane</keyword>
<accession>A0A383A1Y5</accession>
<keyword evidence="2" id="KW-1133">Transmembrane helix</keyword>
<gene>
    <name evidence="3" type="ORF">METZ01_LOCUS454568</name>
</gene>
<dbReference type="AlphaFoldDB" id="A0A383A1Y5"/>
<feature type="transmembrane region" description="Helical" evidence="2">
    <location>
        <begin position="12"/>
        <end position="33"/>
    </location>
</feature>
<proteinExistence type="predicted"/>
<evidence type="ECO:0000313" key="3">
    <source>
        <dbReference type="EMBL" id="SVE01714.1"/>
    </source>
</evidence>